<name>A0A0M2UZH4_9BACT</name>
<gene>
    <name evidence="1" type="ORF">BROFUL_01408</name>
</gene>
<dbReference type="Proteomes" id="UP000034954">
    <property type="component" value="Unassembled WGS sequence"/>
</dbReference>
<comment type="caution">
    <text evidence="1">The sequence shown here is derived from an EMBL/GenBank/DDBJ whole genome shotgun (WGS) entry which is preliminary data.</text>
</comment>
<reference evidence="1 2" key="1">
    <citation type="journal article" date="2013" name="BMC Microbiol.">
        <title>Identification of the type II cytochrome c maturation pathway in anammox bacteria by comparative genomics.</title>
        <authorList>
            <person name="Ferousi C."/>
            <person name="Speth D.R."/>
            <person name="Reimann J."/>
            <person name="Op den Camp H.J."/>
            <person name="Allen J.W."/>
            <person name="Keltjens J.T."/>
            <person name="Jetten M.S."/>
        </authorList>
    </citation>
    <scope>NUCLEOTIDE SEQUENCE [LARGE SCALE GENOMIC DNA]</scope>
    <source>
        <strain evidence="1">RU1</strain>
    </source>
</reference>
<evidence type="ECO:0000313" key="1">
    <source>
        <dbReference type="EMBL" id="KKO19894.1"/>
    </source>
</evidence>
<organism evidence="1 2">
    <name type="scientific">Candidatus Brocadia fulgida</name>
    <dbReference type="NCBI Taxonomy" id="380242"/>
    <lineage>
        <taxon>Bacteria</taxon>
        <taxon>Pseudomonadati</taxon>
        <taxon>Planctomycetota</taxon>
        <taxon>Candidatus Brocadiia</taxon>
        <taxon>Candidatus Brocadiales</taxon>
        <taxon>Candidatus Brocadiaceae</taxon>
        <taxon>Candidatus Brocadia</taxon>
    </lineage>
</organism>
<dbReference type="AlphaFoldDB" id="A0A0M2UZH4"/>
<protein>
    <submittedName>
        <fullName evidence="1">Uncharacterized protein</fullName>
    </submittedName>
</protein>
<dbReference type="EMBL" id="LAQJ01000145">
    <property type="protein sequence ID" value="KKO19894.1"/>
    <property type="molecule type" value="Genomic_DNA"/>
</dbReference>
<sequence>MAFISKGQRMARETNRTHLLLALDKKVPVSTVMQVLSVSYTIIYSTRSACVVLEWKHTKARQNRMMQRKRVYERH</sequence>
<proteinExistence type="predicted"/>
<evidence type="ECO:0000313" key="2">
    <source>
        <dbReference type="Proteomes" id="UP000034954"/>
    </source>
</evidence>
<keyword evidence="2" id="KW-1185">Reference proteome</keyword>
<accession>A0A0M2UZH4</accession>